<feature type="domain" description="Transposase IS66 central" evidence="1">
    <location>
        <begin position="2"/>
        <end position="37"/>
    </location>
</feature>
<evidence type="ECO:0000259" key="1">
    <source>
        <dbReference type="Pfam" id="PF03050"/>
    </source>
</evidence>
<name>A0A7G9YC20_9EURY</name>
<dbReference type="InterPro" id="IPR004291">
    <property type="entry name" value="Transposase_IS66_central"/>
</dbReference>
<dbReference type="EMBL" id="MT631131">
    <property type="protein sequence ID" value="QNO45554.1"/>
    <property type="molecule type" value="Genomic_DNA"/>
</dbReference>
<accession>A0A7G9YC20</accession>
<organism evidence="2">
    <name type="scientific">Candidatus Methanogaster sp. ANME-2c ERB4</name>
    <dbReference type="NCBI Taxonomy" id="2759911"/>
    <lineage>
        <taxon>Archaea</taxon>
        <taxon>Methanobacteriati</taxon>
        <taxon>Methanobacteriota</taxon>
        <taxon>Stenosarchaea group</taxon>
        <taxon>Methanomicrobia</taxon>
        <taxon>Methanosarcinales</taxon>
        <taxon>ANME-2 cluster</taxon>
        <taxon>Candidatus Methanogasteraceae</taxon>
        <taxon>Candidatus Methanogaster</taxon>
    </lineage>
</organism>
<proteinExistence type="predicted"/>
<sequence>MYDFDVPFDNNQAERDVRMMKLRQKISGTFRTAAGADVFCGIRGYISTVRKNGCHVLDAIQDALRGDPFMPSGCVGE</sequence>
<dbReference type="PANTHER" id="PTHR33678">
    <property type="entry name" value="BLL1576 PROTEIN"/>
    <property type="match status" value="1"/>
</dbReference>
<reference evidence="2" key="1">
    <citation type="submission" date="2020-06" db="EMBL/GenBank/DDBJ databases">
        <title>Unique genomic features of the anaerobic methanotrophic archaea.</title>
        <authorList>
            <person name="Chadwick G.L."/>
            <person name="Skennerton C.T."/>
            <person name="Laso-Perez R."/>
            <person name="Leu A.O."/>
            <person name="Speth D.R."/>
            <person name="Yu H."/>
            <person name="Morgan-Lang C."/>
            <person name="Hatzenpichler R."/>
            <person name="Goudeau D."/>
            <person name="Malmstrom R."/>
            <person name="Brazelton W.J."/>
            <person name="Woyke T."/>
            <person name="Hallam S.J."/>
            <person name="Tyson G.W."/>
            <person name="Wegener G."/>
            <person name="Boetius A."/>
            <person name="Orphan V."/>
        </authorList>
    </citation>
    <scope>NUCLEOTIDE SEQUENCE</scope>
</reference>
<evidence type="ECO:0000313" key="2">
    <source>
        <dbReference type="EMBL" id="QNO45554.1"/>
    </source>
</evidence>
<dbReference type="AlphaFoldDB" id="A0A7G9YC20"/>
<dbReference type="InterPro" id="IPR052344">
    <property type="entry name" value="Transposase-related"/>
</dbReference>
<dbReference type="Pfam" id="PF03050">
    <property type="entry name" value="DDE_Tnp_IS66"/>
    <property type="match status" value="1"/>
</dbReference>
<dbReference type="PANTHER" id="PTHR33678:SF1">
    <property type="entry name" value="BLL1576 PROTEIN"/>
    <property type="match status" value="1"/>
</dbReference>
<protein>
    <recommendedName>
        <fullName evidence="1">Transposase IS66 central domain-containing protein</fullName>
    </recommendedName>
</protein>
<gene>
    <name evidence="2" type="ORF">CJAOPEPI_00007</name>
</gene>